<dbReference type="InterPro" id="IPR011008">
    <property type="entry name" value="Dimeric_a/b-barrel"/>
</dbReference>
<proteinExistence type="predicted"/>
<dbReference type="InterPro" id="IPR050744">
    <property type="entry name" value="AI-2_Isomerase_LsrG"/>
</dbReference>
<accession>A0ABU1SHL4</accession>
<feature type="domain" description="ABM" evidence="1">
    <location>
        <begin position="2"/>
        <end position="92"/>
    </location>
</feature>
<dbReference type="SUPFAM" id="SSF54909">
    <property type="entry name" value="Dimeric alpha+beta barrel"/>
    <property type="match status" value="1"/>
</dbReference>
<name>A0ABU1SHL4_9MICO</name>
<dbReference type="PANTHER" id="PTHR33336:SF1">
    <property type="entry name" value="(4S)-4-HYDROXY-5-PHOSPHONOOXYPENTANE-2,3-DIONE ISOMERASE"/>
    <property type="match status" value="1"/>
</dbReference>
<dbReference type="Pfam" id="PF03992">
    <property type="entry name" value="ABM"/>
    <property type="match status" value="1"/>
</dbReference>
<dbReference type="PANTHER" id="PTHR33336">
    <property type="entry name" value="QUINOL MONOOXYGENASE YGIN-RELATED"/>
    <property type="match status" value="1"/>
</dbReference>
<organism evidence="2 3">
    <name type="scientific">Microbacterium resistens</name>
    <dbReference type="NCBI Taxonomy" id="156977"/>
    <lineage>
        <taxon>Bacteria</taxon>
        <taxon>Bacillati</taxon>
        <taxon>Actinomycetota</taxon>
        <taxon>Actinomycetes</taxon>
        <taxon>Micrococcales</taxon>
        <taxon>Microbacteriaceae</taxon>
        <taxon>Microbacterium</taxon>
    </lineage>
</organism>
<dbReference type="PROSITE" id="PS51725">
    <property type="entry name" value="ABM"/>
    <property type="match status" value="1"/>
</dbReference>
<sequence>MFSVWVTLEVREGRVESFLEAIARNAAHTAAEPGCVHFDVVELDAGARRYAFYEVYRDASAFLDEHRQAPHYATWKESVERDVVPGSQIVVTGTRIIDER</sequence>
<keyword evidence="2" id="KW-0503">Monooxygenase</keyword>
<reference evidence="2 3" key="1">
    <citation type="submission" date="2023-07" db="EMBL/GenBank/DDBJ databases">
        <title>Sorghum-associated microbial communities from plants grown in Nebraska, USA.</title>
        <authorList>
            <person name="Schachtman D."/>
        </authorList>
    </citation>
    <scope>NUCLEOTIDE SEQUENCE [LARGE SCALE GENOMIC DNA]</scope>
    <source>
        <strain evidence="2 3">2980</strain>
    </source>
</reference>
<dbReference type="Gene3D" id="3.30.70.100">
    <property type="match status" value="1"/>
</dbReference>
<dbReference type="InterPro" id="IPR007138">
    <property type="entry name" value="ABM_dom"/>
</dbReference>
<keyword evidence="3" id="KW-1185">Reference proteome</keyword>
<protein>
    <submittedName>
        <fullName evidence="2">Quinol monooxygenase YgiN</fullName>
    </submittedName>
</protein>
<dbReference type="RefSeq" id="WP_310022943.1">
    <property type="nucleotide sequence ID" value="NZ_JAVDUM010000017.1"/>
</dbReference>
<keyword evidence="2" id="KW-0560">Oxidoreductase</keyword>
<evidence type="ECO:0000259" key="1">
    <source>
        <dbReference type="PROSITE" id="PS51725"/>
    </source>
</evidence>
<evidence type="ECO:0000313" key="3">
    <source>
        <dbReference type="Proteomes" id="UP001259347"/>
    </source>
</evidence>
<comment type="caution">
    <text evidence="2">The sequence shown here is derived from an EMBL/GenBank/DDBJ whole genome shotgun (WGS) entry which is preliminary data.</text>
</comment>
<evidence type="ECO:0000313" key="2">
    <source>
        <dbReference type="EMBL" id="MDR6868788.1"/>
    </source>
</evidence>
<gene>
    <name evidence="2" type="ORF">J2Y69_003412</name>
</gene>
<dbReference type="Proteomes" id="UP001259347">
    <property type="component" value="Unassembled WGS sequence"/>
</dbReference>
<dbReference type="GO" id="GO:0004497">
    <property type="term" value="F:monooxygenase activity"/>
    <property type="evidence" value="ECO:0007669"/>
    <property type="project" value="UniProtKB-KW"/>
</dbReference>
<dbReference type="EMBL" id="JAVDUM010000017">
    <property type="protein sequence ID" value="MDR6868788.1"/>
    <property type="molecule type" value="Genomic_DNA"/>
</dbReference>